<comment type="caution">
    <text evidence="1">The sequence shown here is derived from an EMBL/GenBank/DDBJ whole genome shotgun (WGS) entry which is preliminary data.</text>
</comment>
<protein>
    <submittedName>
        <fullName evidence="1">Uncharacterized protein</fullName>
    </submittedName>
</protein>
<gene>
    <name evidence="1" type="ORF">C1645_820021</name>
</gene>
<dbReference type="AlphaFoldDB" id="A0A397T6J7"/>
<sequence length="229" mass="27254">MNNSSLLRNISHSSEKEIQRSLDYDQQFVSFPTKSRWNNMSESREVELQELCENEPLDSLNQVEARYSDQNMHNQYVNEKKDSTLSELHNLPGYICEQLNKNNHFGFHQITNKDSLDFVDAEYIEYLNEKFGITDIQPVFIDHSGFVIWLLDKDGNMYEWDEMQQILRYMGKDLIDGLTNNFIYPENICEVIEDTGEWIPVKEFKCQMEEKAKRIWNNHIILKNIKLRN</sequence>
<dbReference type="Proteomes" id="UP000265703">
    <property type="component" value="Unassembled WGS sequence"/>
</dbReference>
<evidence type="ECO:0000313" key="2">
    <source>
        <dbReference type="Proteomes" id="UP000265703"/>
    </source>
</evidence>
<evidence type="ECO:0000313" key="1">
    <source>
        <dbReference type="EMBL" id="RIA92949.1"/>
    </source>
</evidence>
<dbReference type="EMBL" id="QKYT01000114">
    <property type="protein sequence ID" value="RIA92949.1"/>
    <property type="molecule type" value="Genomic_DNA"/>
</dbReference>
<dbReference type="STRING" id="658196.A0A397T6J7"/>
<proteinExistence type="predicted"/>
<organism evidence="1 2">
    <name type="scientific">Glomus cerebriforme</name>
    <dbReference type="NCBI Taxonomy" id="658196"/>
    <lineage>
        <taxon>Eukaryota</taxon>
        <taxon>Fungi</taxon>
        <taxon>Fungi incertae sedis</taxon>
        <taxon>Mucoromycota</taxon>
        <taxon>Glomeromycotina</taxon>
        <taxon>Glomeromycetes</taxon>
        <taxon>Glomerales</taxon>
        <taxon>Glomeraceae</taxon>
        <taxon>Glomus</taxon>
    </lineage>
</organism>
<dbReference type="OrthoDB" id="2441284at2759"/>
<accession>A0A397T6J7</accession>
<name>A0A397T6J7_9GLOM</name>
<keyword evidence="2" id="KW-1185">Reference proteome</keyword>
<reference evidence="1 2" key="1">
    <citation type="submission" date="2018-06" db="EMBL/GenBank/DDBJ databases">
        <title>Comparative genomics reveals the genomic features of Rhizophagus irregularis, R. cerebriforme, R. diaphanum and Gigaspora rosea, and their symbiotic lifestyle signature.</title>
        <authorList>
            <person name="Morin E."/>
            <person name="San Clemente H."/>
            <person name="Chen E.C.H."/>
            <person name="De La Providencia I."/>
            <person name="Hainaut M."/>
            <person name="Kuo A."/>
            <person name="Kohler A."/>
            <person name="Murat C."/>
            <person name="Tang N."/>
            <person name="Roy S."/>
            <person name="Loubradou J."/>
            <person name="Henrissat B."/>
            <person name="Grigoriev I.V."/>
            <person name="Corradi N."/>
            <person name="Roux C."/>
            <person name="Martin F.M."/>
        </authorList>
    </citation>
    <scope>NUCLEOTIDE SEQUENCE [LARGE SCALE GENOMIC DNA]</scope>
    <source>
        <strain evidence="1 2">DAOM 227022</strain>
    </source>
</reference>